<evidence type="ECO:0000256" key="3">
    <source>
        <dbReference type="ARBA" id="ARBA00012438"/>
    </source>
</evidence>
<dbReference type="Pfam" id="PF00512">
    <property type="entry name" value="HisKA"/>
    <property type="match status" value="1"/>
</dbReference>
<dbReference type="InterPro" id="IPR036890">
    <property type="entry name" value="HATPase_C_sf"/>
</dbReference>
<dbReference type="InterPro" id="IPR019247">
    <property type="entry name" value="Histidine_kinase_BarA_N"/>
</dbReference>
<evidence type="ECO:0000259" key="18">
    <source>
        <dbReference type="PROSITE" id="PS50894"/>
    </source>
</evidence>
<evidence type="ECO:0000256" key="9">
    <source>
        <dbReference type="ARBA" id="ARBA00022840"/>
    </source>
</evidence>
<comment type="caution">
    <text evidence="14">Lacks conserved residue(s) required for the propagation of feature annotation.</text>
</comment>
<feature type="domain" description="Response regulatory" evidence="17">
    <location>
        <begin position="546"/>
        <end position="664"/>
    </location>
</feature>
<dbReference type="InterPro" id="IPR008207">
    <property type="entry name" value="Sig_transdc_His_kin_Hpt_dom"/>
</dbReference>
<comment type="catalytic activity">
    <reaction evidence="1">
        <text>ATP + protein L-histidine = ADP + protein N-phospho-L-histidine.</text>
        <dbReference type="EC" id="2.7.13.3"/>
    </reaction>
</comment>
<keyword evidence="7 15" id="KW-0812">Transmembrane</keyword>
<dbReference type="PROSITE" id="PS50894">
    <property type="entry name" value="HPT"/>
    <property type="match status" value="1"/>
</dbReference>
<keyword evidence="11" id="KW-0902">Two-component regulatory system</keyword>
<dbReference type="Pfam" id="PF09984">
    <property type="entry name" value="sCache_4"/>
    <property type="match status" value="1"/>
</dbReference>
<dbReference type="InterPro" id="IPR003594">
    <property type="entry name" value="HATPase_dom"/>
</dbReference>
<dbReference type="InterPro" id="IPR011006">
    <property type="entry name" value="CheY-like_superfamily"/>
</dbReference>
<name>A0ABM8FDI3_9GAMM</name>
<evidence type="ECO:0000256" key="14">
    <source>
        <dbReference type="PROSITE-ProRule" id="PRU00169"/>
    </source>
</evidence>
<dbReference type="SMART" id="SM00387">
    <property type="entry name" value="HATPase_c"/>
    <property type="match status" value="1"/>
</dbReference>
<dbReference type="CDD" id="cd00082">
    <property type="entry name" value="HisKA"/>
    <property type="match status" value="1"/>
</dbReference>
<dbReference type="Pfam" id="PF01627">
    <property type="entry name" value="Hpt"/>
    <property type="match status" value="1"/>
</dbReference>
<evidence type="ECO:0000313" key="20">
    <source>
        <dbReference type="Proteomes" id="UP001307608"/>
    </source>
</evidence>
<dbReference type="PANTHER" id="PTHR45339:SF1">
    <property type="entry name" value="HYBRID SIGNAL TRANSDUCTION HISTIDINE KINASE J"/>
    <property type="match status" value="1"/>
</dbReference>
<feature type="domain" description="Histidine kinase" evidence="16">
    <location>
        <begin position="309"/>
        <end position="532"/>
    </location>
</feature>
<dbReference type="SUPFAM" id="SSF52172">
    <property type="entry name" value="CheY-like"/>
    <property type="match status" value="2"/>
</dbReference>
<dbReference type="SUPFAM" id="SSF47226">
    <property type="entry name" value="Histidine-containing phosphotransfer domain, HPT domain"/>
    <property type="match status" value="1"/>
</dbReference>
<gene>
    <name evidence="19" type="primary">gacS</name>
    <name evidence="19" type="ORF">MACH16_08440</name>
</gene>
<dbReference type="Proteomes" id="UP001307608">
    <property type="component" value="Chromosome"/>
</dbReference>
<sequence length="939" mass="105076">MILHNRMALPVIKLPTLSLNSKLFWVLFAPAFLVSILVGVFLLSTRFSDLNRNLVERTQHITDQVANTSAYAIVFSDQNMMYRILQNALNNPDISSVQLFNSEQKMIAELGKTSSSDKILLTENSGITEQNGRLESISAIHYTSNALDDVFNGQTDLFNTQDQRTLIGWVKIEANKASIQIEKYQYTGLIVFILVLFNILIILGAFHASKTLTQPINKLASALNKLVKGQFSTAKLMKLPPEYTAIQKDLLDLTERLEHHNEELIAGIEQSTENIRRSMDSMEEKSAQLHIANREAMESNRLKSQFLANISHEVRTPLNAILGYTKTLQKDIADPQHRIYVDTIEQSTNSLLAIIGDILDFSKIEAGKLSLENNHFNLKTLIDEVYQTLSINLLSKDKQIDLVPEFGQDVPEWFIGDSTRVRQILTNLIGNAIKFTHQGSVRTRVTIATQSAPDITLSFQIIDTGIGIAEHKINRLFKPFSQVDTSTTRQFGGTGLGLVITKKLVEQMNGKIEVSSDPSIGSTFRFTINLKASSKGRANHLPLNFHTVLLEPSQTYKSYLDGYLNSIGVSCSTCSDLEQMVMMLNKNHRDIDVVLLSVAPNDQSVAEARELVLYSAQQFSIPCILMIQPPGQITHYPDLKNICSDILLKPISHDRLYHALQNLNAAPSSVPSIPKLNAQHEKIKGLSILAVDDSPINLQLLNHWLLPIGLDVSLAYSGQQAIDMAMSKQFDLIFMDIQMPEMDGMETTQHLRQLDTYKNIPIIALTAHALGSEQQQMLSSGMNAYLTKPIDEELLISTIEKWCSNTDSFQDQVDAKLVGIFDLDKALSIVDGKEEIAKEMFDMLADSLSAEKKLIQHHLENQDTQKLIEVVHRIHGASKYTGTINIARHANFLETHLKELGMEEVEGVADDFIEAIDELLNHRQLIPWTQALDSSTTNA</sequence>
<evidence type="ECO:0000259" key="17">
    <source>
        <dbReference type="PROSITE" id="PS50110"/>
    </source>
</evidence>
<dbReference type="Gene3D" id="3.30.565.10">
    <property type="entry name" value="Histidine kinase-like ATPase, C-terminal domain"/>
    <property type="match status" value="1"/>
</dbReference>
<keyword evidence="19" id="KW-0808">Transferase</keyword>
<dbReference type="InterPro" id="IPR004358">
    <property type="entry name" value="Sig_transdc_His_kin-like_C"/>
</dbReference>
<keyword evidence="8" id="KW-0547">Nucleotide-binding</keyword>
<feature type="transmembrane region" description="Helical" evidence="15">
    <location>
        <begin position="23"/>
        <end position="43"/>
    </location>
</feature>
<dbReference type="SUPFAM" id="SSF47384">
    <property type="entry name" value="Homodimeric domain of signal transducing histidine kinase"/>
    <property type="match status" value="1"/>
</dbReference>
<dbReference type="CDD" id="cd17546">
    <property type="entry name" value="REC_hyHK_CKI1_RcsC-like"/>
    <property type="match status" value="1"/>
</dbReference>
<dbReference type="InterPro" id="IPR036097">
    <property type="entry name" value="HisK_dim/P_sf"/>
</dbReference>
<keyword evidence="19" id="KW-0418">Kinase</keyword>
<keyword evidence="9" id="KW-0067">ATP-binding</keyword>
<dbReference type="Gene3D" id="1.20.120.160">
    <property type="entry name" value="HPT domain"/>
    <property type="match status" value="1"/>
</dbReference>
<keyword evidence="20" id="KW-1185">Reference proteome</keyword>
<dbReference type="InterPro" id="IPR036641">
    <property type="entry name" value="HPT_dom_sf"/>
</dbReference>
<keyword evidence="6 14" id="KW-0597">Phosphoprotein</keyword>
<dbReference type="InterPro" id="IPR005467">
    <property type="entry name" value="His_kinase_dom"/>
</dbReference>
<evidence type="ECO:0000256" key="1">
    <source>
        <dbReference type="ARBA" id="ARBA00000085"/>
    </source>
</evidence>
<feature type="domain" description="Response regulatory" evidence="17">
    <location>
        <begin position="687"/>
        <end position="803"/>
    </location>
</feature>
<dbReference type="PROSITE" id="PS50109">
    <property type="entry name" value="HIS_KIN"/>
    <property type="match status" value="1"/>
</dbReference>
<evidence type="ECO:0000259" key="16">
    <source>
        <dbReference type="PROSITE" id="PS50109"/>
    </source>
</evidence>
<feature type="modified residue" description="Phosphohistidine" evidence="13">
    <location>
        <position position="872"/>
    </location>
</feature>
<feature type="transmembrane region" description="Helical" evidence="15">
    <location>
        <begin position="186"/>
        <end position="208"/>
    </location>
</feature>
<evidence type="ECO:0000256" key="15">
    <source>
        <dbReference type="SAM" id="Phobius"/>
    </source>
</evidence>
<evidence type="ECO:0000256" key="7">
    <source>
        <dbReference type="ARBA" id="ARBA00022692"/>
    </source>
</evidence>
<comment type="subcellular location">
    <subcellularLocation>
        <location evidence="2">Cell inner membrane</location>
        <topology evidence="2">Multi-pass membrane protein</topology>
    </subcellularLocation>
</comment>
<dbReference type="SUPFAM" id="SSF55874">
    <property type="entry name" value="ATPase domain of HSP90 chaperone/DNA topoisomerase II/histidine kinase"/>
    <property type="match status" value="1"/>
</dbReference>
<evidence type="ECO:0000256" key="5">
    <source>
        <dbReference type="ARBA" id="ARBA00022519"/>
    </source>
</evidence>
<evidence type="ECO:0000256" key="4">
    <source>
        <dbReference type="ARBA" id="ARBA00022475"/>
    </source>
</evidence>
<evidence type="ECO:0000313" key="19">
    <source>
        <dbReference type="EMBL" id="BDX02096.1"/>
    </source>
</evidence>
<evidence type="ECO:0000256" key="10">
    <source>
        <dbReference type="ARBA" id="ARBA00022989"/>
    </source>
</evidence>
<protein>
    <recommendedName>
        <fullName evidence="3">histidine kinase</fullName>
        <ecNumber evidence="3">2.7.13.3</ecNumber>
    </recommendedName>
</protein>
<evidence type="ECO:0000256" key="12">
    <source>
        <dbReference type="ARBA" id="ARBA00023136"/>
    </source>
</evidence>
<evidence type="ECO:0000256" key="2">
    <source>
        <dbReference type="ARBA" id="ARBA00004429"/>
    </source>
</evidence>
<dbReference type="EMBL" id="AP027271">
    <property type="protein sequence ID" value="BDX02096.1"/>
    <property type="molecule type" value="Genomic_DNA"/>
</dbReference>
<keyword evidence="4" id="KW-1003">Cell membrane</keyword>
<dbReference type="EC" id="2.7.13.3" evidence="3"/>
<dbReference type="CDD" id="cd00088">
    <property type="entry name" value="HPT"/>
    <property type="match status" value="1"/>
</dbReference>
<dbReference type="Pfam" id="PF02518">
    <property type="entry name" value="HATPase_c"/>
    <property type="match status" value="1"/>
</dbReference>
<dbReference type="Gene3D" id="1.10.287.130">
    <property type="match status" value="1"/>
</dbReference>
<feature type="modified residue" description="4-aspartylphosphate" evidence="14">
    <location>
        <position position="736"/>
    </location>
</feature>
<keyword evidence="10 15" id="KW-1133">Transmembrane helix</keyword>
<dbReference type="PANTHER" id="PTHR45339">
    <property type="entry name" value="HYBRID SIGNAL TRANSDUCTION HISTIDINE KINASE J"/>
    <property type="match status" value="1"/>
</dbReference>
<evidence type="ECO:0000256" key="6">
    <source>
        <dbReference type="ARBA" id="ARBA00022553"/>
    </source>
</evidence>
<keyword evidence="5" id="KW-0997">Cell inner membrane</keyword>
<dbReference type="SMART" id="SM00448">
    <property type="entry name" value="REC"/>
    <property type="match status" value="1"/>
</dbReference>
<evidence type="ECO:0000256" key="11">
    <source>
        <dbReference type="ARBA" id="ARBA00023012"/>
    </source>
</evidence>
<organism evidence="19 20">
    <name type="scientific">Marinomonas pontica</name>
    <dbReference type="NCBI Taxonomy" id="264739"/>
    <lineage>
        <taxon>Bacteria</taxon>
        <taxon>Pseudomonadati</taxon>
        <taxon>Pseudomonadota</taxon>
        <taxon>Gammaproteobacteria</taxon>
        <taxon>Oceanospirillales</taxon>
        <taxon>Oceanospirillaceae</taxon>
        <taxon>Marinomonas</taxon>
    </lineage>
</organism>
<dbReference type="SMART" id="SM00388">
    <property type="entry name" value="HisKA"/>
    <property type="match status" value="1"/>
</dbReference>
<dbReference type="Pfam" id="PF00072">
    <property type="entry name" value="Response_reg"/>
    <property type="match status" value="1"/>
</dbReference>
<keyword evidence="12 15" id="KW-0472">Membrane</keyword>
<proteinExistence type="predicted"/>
<dbReference type="PRINTS" id="PR00344">
    <property type="entry name" value="BCTRLSENSOR"/>
</dbReference>
<accession>A0ABM8FDI3</accession>
<dbReference type="InterPro" id="IPR001789">
    <property type="entry name" value="Sig_transdc_resp-reg_receiver"/>
</dbReference>
<evidence type="ECO:0000256" key="13">
    <source>
        <dbReference type="PROSITE-ProRule" id="PRU00110"/>
    </source>
</evidence>
<feature type="domain" description="HPt" evidence="18">
    <location>
        <begin position="833"/>
        <end position="930"/>
    </location>
</feature>
<dbReference type="GO" id="GO:0016301">
    <property type="term" value="F:kinase activity"/>
    <property type="evidence" value="ECO:0007669"/>
    <property type="project" value="UniProtKB-KW"/>
</dbReference>
<dbReference type="InterPro" id="IPR003661">
    <property type="entry name" value="HisK_dim/P_dom"/>
</dbReference>
<evidence type="ECO:0000256" key="8">
    <source>
        <dbReference type="ARBA" id="ARBA00022741"/>
    </source>
</evidence>
<dbReference type="CDD" id="cd16922">
    <property type="entry name" value="HATPase_EvgS-ArcB-TorS-like"/>
    <property type="match status" value="1"/>
</dbReference>
<dbReference type="PROSITE" id="PS50110">
    <property type="entry name" value="RESPONSE_REGULATORY"/>
    <property type="match status" value="2"/>
</dbReference>
<reference evidence="19 20" key="1">
    <citation type="submission" date="2023-01" db="EMBL/GenBank/DDBJ databases">
        <title>Complete genome sequence of Marinomonas pontica strain 200518_36.</title>
        <authorList>
            <person name="Ueki S."/>
            <person name="Gajardo G."/>
            <person name="Maruyama F."/>
        </authorList>
    </citation>
    <scope>NUCLEOTIDE SEQUENCE [LARGE SCALE GENOMIC DNA]</scope>
    <source>
        <strain evidence="19 20">200518_36</strain>
    </source>
</reference>
<dbReference type="Gene3D" id="3.40.50.2300">
    <property type="match status" value="1"/>
</dbReference>